<keyword evidence="5 9" id="KW-0798">TonB box</keyword>
<dbReference type="Gene3D" id="2.60.40.1120">
    <property type="entry name" value="Carboxypeptidase-like, regulatory domain"/>
    <property type="match status" value="1"/>
</dbReference>
<keyword evidence="2 8" id="KW-0813">Transport</keyword>
<keyword evidence="12" id="KW-0675">Receptor</keyword>
<reference evidence="12 13" key="1">
    <citation type="submission" date="2016-11" db="EMBL/GenBank/DDBJ databases">
        <authorList>
            <person name="Jaros S."/>
            <person name="Januszkiewicz K."/>
            <person name="Wedrychowicz H."/>
        </authorList>
    </citation>
    <scope>NUCLEOTIDE SEQUENCE [LARGE SCALE GENOMIC DNA]</scope>
    <source>
        <strain evidence="12 13">CGMCC 1.12145</strain>
    </source>
</reference>
<dbReference type="Pfam" id="PF13715">
    <property type="entry name" value="CarbopepD_reg_2"/>
    <property type="match status" value="1"/>
</dbReference>
<dbReference type="RefSeq" id="WP_072315811.1">
    <property type="nucleotide sequence ID" value="NZ_FPJE01000002.1"/>
</dbReference>
<accession>A0A1K1MAW9</accession>
<dbReference type="Proteomes" id="UP000182248">
    <property type="component" value="Unassembled WGS sequence"/>
</dbReference>
<keyword evidence="7 8" id="KW-0998">Cell outer membrane</keyword>
<evidence type="ECO:0000259" key="10">
    <source>
        <dbReference type="Pfam" id="PF00593"/>
    </source>
</evidence>
<dbReference type="InterPro" id="IPR036942">
    <property type="entry name" value="Beta-barrel_TonB_sf"/>
</dbReference>
<dbReference type="InterPro" id="IPR012910">
    <property type="entry name" value="Plug_dom"/>
</dbReference>
<evidence type="ECO:0000256" key="8">
    <source>
        <dbReference type="PROSITE-ProRule" id="PRU01360"/>
    </source>
</evidence>
<keyword evidence="6 8" id="KW-0472">Membrane</keyword>
<evidence type="ECO:0000256" key="3">
    <source>
        <dbReference type="ARBA" id="ARBA00022452"/>
    </source>
</evidence>
<evidence type="ECO:0000256" key="5">
    <source>
        <dbReference type="ARBA" id="ARBA00023077"/>
    </source>
</evidence>
<evidence type="ECO:0000256" key="9">
    <source>
        <dbReference type="RuleBase" id="RU003357"/>
    </source>
</evidence>
<dbReference type="InterPro" id="IPR037066">
    <property type="entry name" value="Plug_dom_sf"/>
</dbReference>
<dbReference type="SUPFAM" id="SSF56935">
    <property type="entry name" value="Porins"/>
    <property type="match status" value="1"/>
</dbReference>
<dbReference type="Gene3D" id="2.40.170.20">
    <property type="entry name" value="TonB-dependent receptor, beta-barrel domain"/>
    <property type="match status" value="1"/>
</dbReference>
<evidence type="ECO:0000256" key="7">
    <source>
        <dbReference type="ARBA" id="ARBA00023237"/>
    </source>
</evidence>
<evidence type="ECO:0000256" key="6">
    <source>
        <dbReference type="ARBA" id="ARBA00023136"/>
    </source>
</evidence>
<dbReference type="SUPFAM" id="SSF49464">
    <property type="entry name" value="Carboxypeptidase regulatory domain-like"/>
    <property type="match status" value="1"/>
</dbReference>
<dbReference type="OrthoDB" id="9768470at2"/>
<dbReference type="PANTHER" id="PTHR40980:SF4">
    <property type="entry name" value="TONB-DEPENDENT RECEPTOR-LIKE BETA-BARREL DOMAIN-CONTAINING PROTEIN"/>
    <property type="match status" value="1"/>
</dbReference>
<dbReference type="InterPro" id="IPR039426">
    <property type="entry name" value="TonB-dep_rcpt-like"/>
</dbReference>
<protein>
    <submittedName>
        <fullName evidence="12">TonB-dependent receptor</fullName>
    </submittedName>
</protein>
<dbReference type="Pfam" id="PF07715">
    <property type="entry name" value="Plug"/>
    <property type="match status" value="1"/>
</dbReference>
<dbReference type="EMBL" id="FPJE01000002">
    <property type="protein sequence ID" value="SFW20272.1"/>
    <property type="molecule type" value="Genomic_DNA"/>
</dbReference>
<comment type="similarity">
    <text evidence="8 9">Belongs to the TonB-dependent receptor family.</text>
</comment>
<sequence length="1014" mass="115121">MRKLIFRKKKIPVIFLWLAGCSTFFYSGPLYAFNTDPDILQERVSLTVDNQSLKYFLNIIEQQLEIKFVYSESRIDLNKKISRKFNREPLENVLHSSLPGSVGYAVSGRNIILKPRMAGREDPIGKGVIIGNIKGKDNDEVLPYATVVIRGTSKGAVADESGNFRFSGLDEGVAILEVTYVGYEKQEKEIIIRNGETGRADFILTPLFDKLEGVTVTGIRRGEVKALSQMKAAENIKYVMSREQMERFPDITLSESLQRVPGVAVGYSYGLARDIIIRGLGQGLSSITINGTRLPSTSAGSRTTDLNGVLSDVVEAVEVVKTLTPDMDADGTGGTVNIITKSPPLNSRTLDAKASVGYNNLVDKANYEIGATYGQRLKKTGFVVGANYLRTWRGEDRVEKGYDTYEFDGREQLMLGEYDLTGYMIKRDNAGINAEFDYYPDDNSRYYIRGSYNKYYEIQNRLRRITGIGEYASVNQISGIRVSQFGNWRDYHRDLTVISLGGKTSFSSWNVDFDLTYSGGNYDQPIYYNATFERNGMSGVLDVSNPRAPQIDYTEADPYDPSQYTTSRYINRHDSSRDHDAQLTFNISKSYTIGDISGELKFGGRFRYKYNDRSRNYFLHDLKEGEFVLADYLSGYRKDDHFDNNYVLDNFPDAETLDNFYQNNKNLFADNETYTRQNTDPDSFFGNEYLGAGYVMTKLNFNNFEVVGGVRYEQTGFHYKGNQVNFDEDGNYLSTRKVDSDKTFDGFFPSLNIKYTFKENTNFRFAVTRSLSRPGYYDLVPWEEVLNSREEINMGNPGLTQATSVNCDLLFEHYFQSVGLISGGVFYKKIKNYLYESNYIQEGGTYDGWEVEQVVNGASATVKGLELSWQQQLTFLPGFLNGLGIYANYTYVDSKMEVPGIEQLRTVKLPEMRPHVGNISLSYEKYGFSGRVSMYFYDTYITELGSNADQDELERGRKQIDISASQQLNKKWSVFVSLSNITNAPISFKFGNGRPFDDMYYSSWGNLGIRFNLN</sequence>
<dbReference type="InterPro" id="IPR008969">
    <property type="entry name" value="CarboxyPept-like_regulatory"/>
</dbReference>
<dbReference type="Pfam" id="PF00593">
    <property type="entry name" value="TonB_dep_Rec_b-barrel"/>
    <property type="match status" value="1"/>
</dbReference>
<feature type="domain" description="TonB-dependent receptor-like beta-barrel" evidence="10">
    <location>
        <begin position="512"/>
        <end position="981"/>
    </location>
</feature>
<keyword evidence="13" id="KW-1185">Reference proteome</keyword>
<evidence type="ECO:0000256" key="2">
    <source>
        <dbReference type="ARBA" id="ARBA00022448"/>
    </source>
</evidence>
<proteinExistence type="inferred from homology"/>
<evidence type="ECO:0000256" key="4">
    <source>
        <dbReference type="ARBA" id="ARBA00022692"/>
    </source>
</evidence>
<evidence type="ECO:0000313" key="13">
    <source>
        <dbReference type="Proteomes" id="UP000182248"/>
    </source>
</evidence>
<keyword evidence="3 8" id="KW-1134">Transmembrane beta strand</keyword>
<comment type="subcellular location">
    <subcellularLocation>
        <location evidence="1 8">Cell outer membrane</location>
        <topology evidence="1 8">Multi-pass membrane protein</topology>
    </subcellularLocation>
</comment>
<name>A0A1K1MAW9_9FLAO</name>
<dbReference type="NCBIfam" id="TIGR01782">
    <property type="entry name" value="TonB-Xanth-Caul"/>
    <property type="match status" value="1"/>
</dbReference>
<dbReference type="PROSITE" id="PS52016">
    <property type="entry name" value="TONB_DEPENDENT_REC_3"/>
    <property type="match status" value="1"/>
</dbReference>
<dbReference type="GO" id="GO:0009279">
    <property type="term" value="C:cell outer membrane"/>
    <property type="evidence" value="ECO:0007669"/>
    <property type="project" value="UniProtKB-SubCell"/>
</dbReference>
<feature type="domain" description="TonB-dependent receptor plug" evidence="11">
    <location>
        <begin position="238"/>
        <end position="335"/>
    </location>
</feature>
<dbReference type="PROSITE" id="PS51257">
    <property type="entry name" value="PROKAR_LIPOPROTEIN"/>
    <property type="match status" value="1"/>
</dbReference>
<dbReference type="PANTHER" id="PTHR40980">
    <property type="entry name" value="PLUG DOMAIN-CONTAINING PROTEIN"/>
    <property type="match status" value="1"/>
</dbReference>
<evidence type="ECO:0000313" key="12">
    <source>
        <dbReference type="EMBL" id="SFW20272.1"/>
    </source>
</evidence>
<dbReference type="InterPro" id="IPR010104">
    <property type="entry name" value="TonB_rcpt_bac"/>
</dbReference>
<organism evidence="12 13">
    <name type="scientific">Sinomicrobium oceani</name>
    <dbReference type="NCBI Taxonomy" id="1150368"/>
    <lineage>
        <taxon>Bacteria</taxon>
        <taxon>Pseudomonadati</taxon>
        <taxon>Bacteroidota</taxon>
        <taxon>Flavobacteriia</taxon>
        <taxon>Flavobacteriales</taxon>
        <taxon>Flavobacteriaceae</taxon>
        <taxon>Sinomicrobium</taxon>
    </lineage>
</organism>
<keyword evidence="4 8" id="KW-0812">Transmembrane</keyword>
<dbReference type="InterPro" id="IPR000531">
    <property type="entry name" value="Beta-barrel_TonB"/>
</dbReference>
<dbReference type="STRING" id="1150368.SAMN02927921_00527"/>
<evidence type="ECO:0000256" key="1">
    <source>
        <dbReference type="ARBA" id="ARBA00004571"/>
    </source>
</evidence>
<evidence type="ECO:0000259" key="11">
    <source>
        <dbReference type="Pfam" id="PF07715"/>
    </source>
</evidence>
<dbReference type="Gene3D" id="2.170.130.10">
    <property type="entry name" value="TonB-dependent receptor, plug domain"/>
    <property type="match status" value="1"/>
</dbReference>
<dbReference type="AlphaFoldDB" id="A0A1K1MAW9"/>
<gene>
    <name evidence="12" type="ORF">SAMN02927921_00527</name>
</gene>